<keyword evidence="1" id="KW-0175">Coiled coil</keyword>
<dbReference type="EMBL" id="JACHJV010000004">
    <property type="protein sequence ID" value="MBB4929046.1"/>
    <property type="molecule type" value="Genomic_DNA"/>
</dbReference>
<feature type="region of interest" description="Disordered" evidence="2">
    <location>
        <begin position="1396"/>
        <end position="1430"/>
    </location>
</feature>
<dbReference type="Pfam" id="PF08751">
    <property type="entry name" value="TrwC"/>
    <property type="match status" value="1"/>
</dbReference>
<feature type="compositionally biased region" description="Low complexity" evidence="2">
    <location>
        <begin position="1206"/>
        <end position="1219"/>
    </location>
</feature>
<feature type="region of interest" description="Disordered" evidence="2">
    <location>
        <begin position="1638"/>
        <end position="1690"/>
    </location>
</feature>
<feature type="compositionally biased region" description="Basic and acidic residues" evidence="2">
    <location>
        <begin position="1189"/>
        <end position="1204"/>
    </location>
</feature>
<comment type="caution">
    <text evidence="4">The sequence shown here is derived from an EMBL/GenBank/DDBJ whole genome shotgun (WGS) entry which is preliminary data.</text>
</comment>
<evidence type="ECO:0000256" key="2">
    <source>
        <dbReference type="SAM" id="MobiDB-lite"/>
    </source>
</evidence>
<keyword evidence="5" id="KW-1185">Reference proteome</keyword>
<dbReference type="RefSeq" id="WP_184946994.1">
    <property type="nucleotide sequence ID" value="NZ_JACHJV010000004.1"/>
</dbReference>
<dbReference type="NCBIfam" id="NF041492">
    <property type="entry name" value="MobF"/>
    <property type="match status" value="1"/>
</dbReference>
<feature type="compositionally biased region" description="Polar residues" evidence="2">
    <location>
        <begin position="1661"/>
        <end position="1670"/>
    </location>
</feature>
<dbReference type="InterPro" id="IPR027417">
    <property type="entry name" value="P-loop_NTPase"/>
</dbReference>
<dbReference type="Gene3D" id="3.40.50.300">
    <property type="entry name" value="P-loop containing nucleotide triphosphate hydrolases"/>
    <property type="match status" value="2"/>
</dbReference>
<dbReference type="InterPro" id="IPR014862">
    <property type="entry name" value="TrwC"/>
</dbReference>
<evidence type="ECO:0000313" key="4">
    <source>
        <dbReference type="EMBL" id="MBB4929046.1"/>
    </source>
</evidence>
<sequence>MMTVHKLSAGDGYTYYLRETVSSDSPREAGTKLGDYYLASGNPPGVWMGGGAALLGVSGTVTEAQMRALYGEGLHPEADAIIAERIAAGDTAKQAVRHAKLGRSYYRYKMPDTPFARLLTEELETFARRSRREPSPQERATLRGKAAAVAFRIEHGRGPQDKEELGRFITAQEKAERTAVAGFDAVFGSKELSLLMAYGDQAVRQIAIEAHEQAIAETLQWLEKNAAATRTGVNGVAQVDALGGLVATRFRHWDSRNGDPFLHDHVVISTKVCGPDGKWRSLDGQLFLAQTVSASELYNQRSIEIVCERLGLRAAPREVTPGKRPVMSIAGLGEDLIEAASTRSVDIKERLVDLVNAYRETHGKEPSVRTMHALSRQATLAGRPEKKSAKPLPELLQNWRQNAVGRFGSDRIDSLLRDLRAAGAGVKPSAEAVPHLDLDQAAKTVVETVAEHRAVWGRRHLLAEARRWVVLTTGAAAPTGDLAERITDLALTSCIDLTPPDLNPAFEPLQRADGSSIYRRRESELYTSPEVLAAEDCIAAAADTKVIPVASLDDFHRAEEAYRQANPDKPLDAGQRALALAFATGEYLASGGIGPAGAGKTTAMRLAADAVREAGGRVIGLGPSARSAAVLAEDIKGSGSTLHDWLAMRQRASEGGRIPAAYELRPGDMVVIDEAGMAGSLRVANVINEAVEAGAVVRLVGDPWQLSSVESGGALRWLDFLGKTIHLESLHRFRTTGEGAASLLLRHGEPDKVWRWYLRNQRIVSGDQEQMLHEVFRAWQSDVDAGRKSLMMADNADTVTQLNLLAQAHRAAAGLLDFTAAVNLRDGSQAAVGDMIVTRKNRRRTVLLGGKDWLKNGDHWTIQAITGNGGLIVKHTRHGGRTVLPADYVSAHVELGYASTVHRAQGVTVDTAHALVSRRTSRESAYVAATRGAETNRLYVALEAGERTRDVLDAIARADRAARTARETIKAEQERAWSVAQLAAEYRDVQARANSLRYQAMARAELGIAAASLITSDAWHSVERALADAEQAGFTAERILTEAYRERGFNDADDRAAVLSWRIDHRVEEATKALERLADQGESRPLQSLSADQLASLAATAAQQRTRATQTLRTADDAVASQPRPVVADGVRHTAWPERPHGQLTHAQLAEAIHFARRDSRRTGDEQSAQAQREAAALLASLRREHDLRRSMSRRDRAREEWQREAATSASVGASSGASRQRPARTPAPQDVRAQYDHAVLSMQRADVINMRIAAELRLRTVLPDSAPPTADHTGAVPTWLAAAPAAADRHTPAPWREHLGERRQVIAQRLRQVGQSLAADPPAWAAPLGPVPDLDHRLRALWEHTAALVEAWRTATGVSDAEAGLGPCPSDEHQAEIWRALQERVDDIGRRARALAAARNRPVSAPPPAPPAGDAPRPDSDSEDTIPGWRERRLGRLTDAELRRLLRQNQLALAAAERTAEDSAEQADELEIKAAPGGEIEQAVDALWLRVQAIGALPQSEQALQVAATEVAALQGEVQQLQRILDQTGSFGRPAVRGEDRVLFTAHQAELVARLEQALQQQAEASAHRAAVSAAAGPAGEHPRVLAEWQADGGRYATVLARRQGQHMVASGRLRAEAAGSLSTASKVRRRVDALGEEMRTRAAMSPQTRQAEEVERASNAGSTPSAAQGGNRDQGRGPAGPDPAEPGR</sequence>
<feature type="coiled-coil region" evidence="1">
    <location>
        <begin position="955"/>
        <end position="999"/>
    </location>
</feature>
<protein>
    <submittedName>
        <fullName evidence="4">Conjugative relaxase-like TrwC/TraI family protein</fullName>
    </submittedName>
</protein>
<evidence type="ECO:0000313" key="5">
    <source>
        <dbReference type="Proteomes" id="UP000540506"/>
    </source>
</evidence>
<gene>
    <name evidence="4" type="ORF">FHR34_008145</name>
</gene>
<dbReference type="CDD" id="cd18809">
    <property type="entry name" value="SF1_C_RecD"/>
    <property type="match status" value="1"/>
</dbReference>
<dbReference type="Gene3D" id="2.30.30.940">
    <property type="match status" value="1"/>
</dbReference>
<dbReference type="SUPFAM" id="SSF55464">
    <property type="entry name" value="Origin of replication-binding domain, RBD-like"/>
    <property type="match status" value="1"/>
</dbReference>
<dbReference type="Proteomes" id="UP000540506">
    <property type="component" value="Unassembled WGS sequence"/>
</dbReference>
<organism evidence="4 5">
    <name type="scientific">Kitasatospora kifunensis</name>
    <name type="common">Streptomyces kifunensis</name>
    <dbReference type="NCBI Taxonomy" id="58351"/>
    <lineage>
        <taxon>Bacteria</taxon>
        <taxon>Bacillati</taxon>
        <taxon>Actinomycetota</taxon>
        <taxon>Actinomycetes</taxon>
        <taxon>Kitasatosporales</taxon>
        <taxon>Streptomycetaceae</taxon>
        <taxon>Kitasatospora</taxon>
    </lineage>
</organism>
<feature type="region of interest" description="Disordered" evidence="2">
    <location>
        <begin position="1189"/>
        <end position="1231"/>
    </location>
</feature>
<feature type="compositionally biased region" description="Pro residues" evidence="2">
    <location>
        <begin position="1405"/>
        <end position="1414"/>
    </location>
</feature>
<proteinExistence type="predicted"/>
<evidence type="ECO:0000259" key="3">
    <source>
        <dbReference type="Pfam" id="PF08751"/>
    </source>
</evidence>
<accession>A0A7W7RBQ0</accession>
<feature type="domain" description="TrwC relaxase" evidence="3">
    <location>
        <begin position="9"/>
        <end position="403"/>
    </location>
</feature>
<evidence type="ECO:0000256" key="1">
    <source>
        <dbReference type="SAM" id="Coils"/>
    </source>
</evidence>
<dbReference type="Pfam" id="PF13604">
    <property type="entry name" value="AAA_30"/>
    <property type="match status" value="1"/>
</dbReference>
<dbReference type="SUPFAM" id="SSF52540">
    <property type="entry name" value="P-loop containing nucleoside triphosphate hydrolases"/>
    <property type="match status" value="2"/>
</dbReference>
<reference evidence="4 5" key="1">
    <citation type="submission" date="2020-08" db="EMBL/GenBank/DDBJ databases">
        <title>Sequencing the genomes of 1000 actinobacteria strains.</title>
        <authorList>
            <person name="Klenk H.-P."/>
        </authorList>
    </citation>
    <scope>NUCLEOTIDE SEQUENCE [LARGE SCALE GENOMIC DNA]</scope>
    <source>
        <strain evidence="4 5">DSM 41654</strain>
    </source>
</reference>
<name>A0A7W7RBQ0_KITKI</name>